<accession>A0A2V2VK49</accession>
<organism evidence="1 2">
    <name type="scientific">Trypanosoma cruzi</name>
    <dbReference type="NCBI Taxonomy" id="5693"/>
    <lineage>
        <taxon>Eukaryota</taxon>
        <taxon>Discoba</taxon>
        <taxon>Euglenozoa</taxon>
        <taxon>Kinetoplastea</taxon>
        <taxon>Metakinetoplastina</taxon>
        <taxon>Trypanosomatida</taxon>
        <taxon>Trypanosomatidae</taxon>
        <taxon>Trypanosoma</taxon>
        <taxon>Schizotrypanum</taxon>
    </lineage>
</organism>
<protein>
    <submittedName>
        <fullName evidence="1">Uncharacterized protein</fullName>
    </submittedName>
</protein>
<dbReference type="Proteomes" id="UP000246078">
    <property type="component" value="Unassembled WGS sequence"/>
</dbReference>
<sequence>MENAWIIRKGRDIIFPTINMPFFFMLKRWAVLENGERIHILTTLQPGTLAQNVTFRTVFHVKNYLSYNISFRSMRQGSEVAMIRPGELSCIPLSCLDSTDVVTRLASIEDNNESRDELLWEESPRKLLEVALSRGEDSIGRLKEFFVCRIFGVC</sequence>
<comment type="caution">
    <text evidence="1">The sequence shown here is derived from an EMBL/GenBank/DDBJ whole genome shotgun (WGS) entry which is preliminary data.</text>
</comment>
<gene>
    <name evidence="1" type="ORF">C3747_251g39</name>
</gene>
<dbReference type="AlphaFoldDB" id="A0A2V2VK49"/>
<evidence type="ECO:0000313" key="1">
    <source>
        <dbReference type="EMBL" id="PWU96819.1"/>
    </source>
</evidence>
<proteinExistence type="predicted"/>
<dbReference type="VEuPathDB" id="TriTrypDB:C3747_251g39"/>
<name>A0A2V2VK49_TRYCR</name>
<evidence type="ECO:0000313" key="2">
    <source>
        <dbReference type="Proteomes" id="UP000246078"/>
    </source>
</evidence>
<dbReference type="EMBL" id="PRFC01000251">
    <property type="protein sequence ID" value="PWU96819.1"/>
    <property type="molecule type" value="Genomic_DNA"/>
</dbReference>
<reference evidence="1 2" key="1">
    <citation type="journal article" date="2018" name="Microb. Genom.">
        <title>Expanding an expanded genome: long-read sequencing of Trypanosoma cruzi.</title>
        <authorList>
            <person name="Berna L."/>
            <person name="Rodriguez M."/>
            <person name="Chiribao M.L."/>
            <person name="Parodi-Talice A."/>
            <person name="Pita S."/>
            <person name="Rijo G."/>
            <person name="Alvarez-Valin F."/>
            <person name="Robello C."/>
        </authorList>
    </citation>
    <scope>NUCLEOTIDE SEQUENCE [LARGE SCALE GENOMIC DNA]</scope>
    <source>
        <strain evidence="1 2">TCC</strain>
    </source>
</reference>